<evidence type="ECO:0000256" key="11">
    <source>
        <dbReference type="PIRSR" id="PIRSR607828-2"/>
    </source>
</evidence>
<evidence type="ECO:0000256" key="5">
    <source>
        <dbReference type="ARBA" id="ARBA00022490"/>
    </source>
</evidence>
<dbReference type="UniPathway" id="UPA00111">
    <property type="reaction ID" value="UER00527"/>
</dbReference>
<comment type="subcellular location">
    <subcellularLocation>
        <location evidence="1">Cytoplasm</location>
    </subcellularLocation>
</comment>
<feature type="transmembrane region" description="Helical" evidence="12">
    <location>
        <begin position="213"/>
        <end position="234"/>
    </location>
</feature>
<feature type="transmembrane region" description="Helical" evidence="12">
    <location>
        <begin position="250"/>
        <end position="268"/>
    </location>
</feature>
<name>A0A1R3J3R2_COCAP</name>
<feature type="transmembrane region" description="Helical" evidence="12">
    <location>
        <begin position="105"/>
        <end position="124"/>
    </location>
</feature>
<feature type="transmembrane region" description="Helical" evidence="12">
    <location>
        <begin position="66"/>
        <end position="85"/>
    </location>
</feature>
<dbReference type="EMBL" id="AWWV01008698">
    <property type="protein sequence ID" value="OMO89440.1"/>
    <property type="molecule type" value="Genomic_DNA"/>
</dbReference>
<dbReference type="SUPFAM" id="SSF109604">
    <property type="entry name" value="HD-domain/PDEase-like"/>
    <property type="match status" value="1"/>
</dbReference>
<proteinExistence type="inferred from homology"/>
<evidence type="ECO:0000256" key="3">
    <source>
        <dbReference type="ARBA" id="ARBA00005286"/>
    </source>
</evidence>
<dbReference type="InterPro" id="IPR007828">
    <property type="entry name" value="Inositol_oxygenase"/>
</dbReference>
<keyword evidence="7 11" id="KW-0479">Metal-binding</keyword>
<sequence length="580" mass="67502">MDEAVIAYKLKDASDWWRDINNSPVWQDRIFYTLAALYALVAAVALVQLIRIQLRVPEYGWTTQKVFHFLNFLVNGVRAVVFTFRRNVQNLHPEILQHILLDVPSLAFFTTYALLVLFWAEIYYQARAVSTDGLRPSFFTINAVVYCIQIAMWLVLWWKTIPVLVILSKMFFAGVSLFAALGFLLYGGRLFLMLQRFPVESKGRRKKLQEVGYVTTICFTCFLVRCIMMCFNAFDKAANLDVLNHPVLNFIYYLLVEILPSSLVLFILRKLPPKREEVGNKGPVDENELVLDGGFAVPASETKPDLGFVAPSTNSFGHTFRDYHVESERQKGVEEFYRTNHINQTVDFVKRMREEYGRLNKVEMSIWECCELLNEFVDESDPDLDEPQIEHLLQTAEAIRKDYPDEDWLHLTGLIHDLGKVLLHPAFGELPQWAVVGDTFPVGCAFDESIVHHKYFQENPDYKNPAYNTKYGIYREGCGLDNVFMSWGHDDYMYLVAKENKSTLPSAGLFIIRYHSFYALHRADAYKHLMNAEDIENLNWLKIFNKYDLYSKSKVRIDVEKVKPYYLSLIKKYFPDKLKW</sequence>
<keyword evidence="6" id="KW-0060">Ascorbate biosynthesis</keyword>
<keyword evidence="5" id="KW-0963">Cytoplasm</keyword>
<dbReference type="AlphaFoldDB" id="A0A1R3J3R2"/>
<reference evidence="14 15" key="1">
    <citation type="submission" date="2013-09" db="EMBL/GenBank/DDBJ databases">
        <title>Corchorus capsularis genome sequencing.</title>
        <authorList>
            <person name="Alam M."/>
            <person name="Haque M.S."/>
            <person name="Islam M.S."/>
            <person name="Emdad E.M."/>
            <person name="Islam M.M."/>
            <person name="Ahmed B."/>
            <person name="Halim A."/>
            <person name="Hossen Q.M.M."/>
            <person name="Hossain M.Z."/>
            <person name="Ahmed R."/>
            <person name="Khan M.M."/>
            <person name="Islam R."/>
            <person name="Rashid M.M."/>
            <person name="Khan S.A."/>
            <person name="Rahman M.S."/>
            <person name="Alam M."/>
        </authorList>
    </citation>
    <scope>NUCLEOTIDE SEQUENCE [LARGE SCALE GENOMIC DNA]</scope>
    <source>
        <strain evidence="15">cv. CVL-1</strain>
        <tissue evidence="14">Whole seedling</tissue>
    </source>
</reference>
<feature type="transmembrane region" description="Helical" evidence="12">
    <location>
        <begin position="30"/>
        <end position="54"/>
    </location>
</feature>
<dbReference type="PANTHER" id="PTHR12588">
    <property type="entry name" value="MYOINOSITOL OXYGENASE"/>
    <property type="match status" value="1"/>
</dbReference>
<keyword evidence="12" id="KW-1133">Transmembrane helix</keyword>
<evidence type="ECO:0000256" key="4">
    <source>
        <dbReference type="ARBA" id="ARBA00011919"/>
    </source>
</evidence>
<organism evidence="14 15">
    <name type="scientific">Corchorus capsularis</name>
    <name type="common">Jute</name>
    <dbReference type="NCBI Taxonomy" id="210143"/>
    <lineage>
        <taxon>Eukaryota</taxon>
        <taxon>Viridiplantae</taxon>
        <taxon>Streptophyta</taxon>
        <taxon>Embryophyta</taxon>
        <taxon>Tracheophyta</taxon>
        <taxon>Spermatophyta</taxon>
        <taxon>Magnoliopsida</taxon>
        <taxon>eudicotyledons</taxon>
        <taxon>Gunneridae</taxon>
        <taxon>Pentapetalae</taxon>
        <taxon>rosids</taxon>
        <taxon>malvids</taxon>
        <taxon>Malvales</taxon>
        <taxon>Malvaceae</taxon>
        <taxon>Grewioideae</taxon>
        <taxon>Apeibeae</taxon>
        <taxon>Corchorus</taxon>
    </lineage>
</organism>
<comment type="cofactor">
    <cofactor evidence="11">
        <name>Fe cation</name>
        <dbReference type="ChEBI" id="CHEBI:24875"/>
    </cofactor>
    <text evidence="11">Binds 2 iron ions per subunit.</text>
</comment>
<keyword evidence="15" id="KW-1185">Reference proteome</keyword>
<dbReference type="GO" id="GO:0050113">
    <property type="term" value="F:inositol oxygenase activity"/>
    <property type="evidence" value="ECO:0007669"/>
    <property type="project" value="UniProtKB-EC"/>
</dbReference>
<feature type="binding site" evidence="11">
    <location>
        <position position="548"/>
    </location>
    <ligand>
        <name>Fe cation</name>
        <dbReference type="ChEBI" id="CHEBI:24875"/>
        <label>1</label>
    </ligand>
</feature>
<dbReference type="GO" id="GO:0019853">
    <property type="term" value="P:L-ascorbic acid biosynthetic process"/>
    <property type="evidence" value="ECO:0007669"/>
    <property type="project" value="UniProtKB-KW"/>
</dbReference>
<evidence type="ECO:0000256" key="12">
    <source>
        <dbReference type="SAM" id="Phobius"/>
    </source>
</evidence>
<keyword evidence="12" id="KW-0812">Transmembrane</keyword>
<evidence type="ECO:0000256" key="7">
    <source>
        <dbReference type="ARBA" id="ARBA00022723"/>
    </source>
</evidence>
<feature type="binding site" evidence="10">
    <location>
        <position position="420"/>
    </location>
    <ligand>
        <name>substrate</name>
    </ligand>
</feature>
<dbReference type="GO" id="GO:0005737">
    <property type="term" value="C:cytoplasm"/>
    <property type="evidence" value="ECO:0007669"/>
    <property type="project" value="UniProtKB-SubCell"/>
</dbReference>
<feature type="domain" description="THH1/TOM1/TOM3" evidence="13">
    <location>
        <begin position="13"/>
        <end position="277"/>
    </location>
</feature>
<dbReference type="Proteomes" id="UP000188268">
    <property type="component" value="Unassembled WGS sequence"/>
</dbReference>
<keyword evidence="9 11" id="KW-0408">Iron</keyword>
<keyword evidence="8" id="KW-0560">Oxidoreductase</keyword>
<evidence type="ECO:0000256" key="1">
    <source>
        <dbReference type="ARBA" id="ARBA00004496"/>
    </source>
</evidence>
<evidence type="ECO:0000313" key="14">
    <source>
        <dbReference type="EMBL" id="OMO89440.1"/>
    </source>
</evidence>
<dbReference type="Pfam" id="PF05153">
    <property type="entry name" value="MIOX"/>
    <property type="match status" value="1"/>
</dbReference>
<accession>A0A1R3J3R2</accession>
<feature type="transmembrane region" description="Helical" evidence="12">
    <location>
        <begin position="170"/>
        <end position="192"/>
    </location>
</feature>
<gene>
    <name evidence="14" type="ORF">CCACVL1_07822</name>
</gene>
<dbReference type="OrthoDB" id="19798at2759"/>
<dbReference type="EC" id="1.13.99.1" evidence="4"/>
<feature type="binding site" evidence="10">
    <location>
        <begin position="515"/>
        <end position="516"/>
    </location>
    <ligand>
        <name>substrate</name>
    </ligand>
</feature>
<comment type="pathway">
    <text evidence="2">Polyol metabolism; myo-inositol degradation into D-glucuronate; D-glucuronate from myo-inositol: step 1/1.</text>
</comment>
<dbReference type="STRING" id="210143.A0A1R3J3R2"/>
<evidence type="ECO:0000313" key="15">
    <source>
        <dbReference type="Proteomes" id="UP000188268"/>
    </source>
</evidence>
<dbReference type="Pfam" id="PF06454">
    <property type="entry name" value="THH1_TOM1-3_dom"/>
    <property type="match status" value="1"/>
</dbReference>
<protein>
    <recommendedName>
        <fullName evidence="4">inositol oxygenase</fullName>
        <ecNumber evidence="4">1.13.99.1</ecNumber>
    </recommendedName>
</protein>
<keyword evidence="12" id="KW-0472">Membrane</keyword>
<comment type="caution">
    <text evidence="14">The sequence shown here is derived from an EMBL/GenBank/DDBJ whole genome shotgun (WGS) entry which is preliminary data.</text>
</comment>
<feature type="binding site" evidence="11">
    <location>
        <position position="391"/>
    </location>
    <ligand>
        <name>Fe cation</name>
        <dbReference type="ChEBI" id="CHEBI:24875"/>
        <label>1</label>
    </ligand>
</feature>
<feature type="binding site" evidence="10">
    <location>
        <begin position="437"/>
        <end position="438"/>
    </location>
    <ligand>
        <name>substrate</name>
    </ligand>
</feature>
<evidence type="ECO:0000256" key="8">
    <source>
        <dbReference type="ARBA" id="ARBA00023002"/>
    </source>
</evidence>
<dbReference type="GO" id="GO:0005506">
    <property type="term" value="F:iron ion binding"/>
    <property type="evidence" value="ECO:0007669"/>
    <property type="project" value="InterPro"/>
</dbReference>
<evidence type="ECO:0000256" key="9">
    <source>
        <dbReference type="ARBA" id="ARBA00023004"/>
    </source>
</evidence>
<dbReference type="InterPro" id="IPR009457">
    <property type="entry name" value="THH1/TOM1/TOM3_dom"/>
</dbReference>
<feature type="binding site" evidence="11">
    <location>
        <position position="515"/>
    </location>
    <ligand>
        <name>Fe cation</name>
        <dbReference type="ChEBI" id="CHEBI:24875"/>
        <label>1</label>
    </ligand>
</feature>
<comment type="similarity">
    <text evidence="3">Belongs to the myo-inositol oxygenase family.</text>
</comment>
<feature type="transmembrane region" description="Helical" evidence="12">
    <location>
        <begin position="136"/>
        <end position="158"/>
    </location>
</feature>
<evidence type="ECO:0000256" key="2">
    <source>
        <dbReference type="ARBA" id="ARBA00005167"/>
    </source>
</evidence>
<dbReference type="Gramene" id="OMO89440">
    <property type="protein sequence ID" value="OMO89440"/>
    <property type="gene ID" value="CCACVL1_07822"/>
</dbReference>
<evidence type="ECO:0000259" key="13">
    <source>
        <dbReference type="Pfam" id="PF06454"/>
    </source>
</evidence>
<evidence type="ECO:0000256" key="6">
    <source>
        <dbReference type="ARBA" id="ARBA00022644"/>
    </source>
</evidence>
<dbReference type="GO" id="GO:0019310">
    <property type="term" value="P:inositol catabolic process"/>
    <property type="evidence" value="ECO:0007669"/>
    <property type="project" value="InterPro"/>
</dbReference>
<feature type="binding site" evidence="11">
    <location>
        <position position="416"/>
    </location>
    <ligand>
        <name>Fe cation</name>
        <dbReference type="ChEBI" id="CHEBI:24875"/>
        <label>1</label>
    </ligand>
</feature>
<feature type="binding site" evidence="10">
    <location>
        <position position="321"/>
    </location>
    <ligand>
        <name>substrate</name>
    </ligand>
</feature>
<feature type="binding site" evidence="11">
    <location>
        <position position="417"/>
    </location>
    <ligand>
        <name>Fe cation</name>
        <dbReference type="ChEBI" id="CHEBI:24875"/>
        <label>1</label>
    </ligand>
</feature>
<feature type="binding site" evidence="10">
    <location>
        <begin position="378"/>
        <end position="380"/>
    </location>
    <ligand>
        <name>substrate</name>
    </ligand>
</feature>
<dbReference type="PANTHER" id="PTHR12588:SF12">
    <property type="entry name" value="INOSITOL OXYGENASE 1"/>
    <property type="match status" value="1"/>
</dbReference>
<evidence type="ECO:0000256" key="10">
    <source>
        <dbReference type="PIRSR" id="PIRSR607828-1"/>
    </source>
</evidence>
<feature type="binding site" evidence="11">
    <location>
        <position position="489"/>
    </location>
    <ligand>
        <name>Fe cation</name>
        <dbReference type="ChEBI" id="CHEBI:24875"/>
        <label>1</label>
    </ligand>
</feature>